<name>A0A835AWG6_9POAL</name>
<keyword evidence="1" id="KW-0472">Membrane</keyword>
<protein>
    <submittedName>
        <fullName evidence="2">Uncharacterized protein</fullName>
    </submittedName>
</protein>
<feature type="transmembrane region" description="Helical" evidence="1">
    <location>
        <begin position="33"/>
        <end position="54"/>
    </location>
</feature>
<sequence length="96" mass="11484">MVGAINSNHISLLITPSVLNYNLFDFFTQKILIIYWLSFFWCLFSACLPSIRLYSFSYESLHKFGIQIWSYITYEYNKDRYFLNTFLCFLIILCAT</sequence>
<gene>
    <name evidence="2" type="ORF">HU200_047911</name>
</gene>
<keyword evidence="1" id="KW-0812">Transmembrane</keyword>
<accession>A0A835AWG6</accession>
<organism evidence="2 3">
    <name type="scientific">Digitaria exilis</name>
    <dbReference type="NCBI Taxonomy" id="1010633"/>
    <lineage>
        <taxon>Eukaryota</taxon>
        <taxon>Viridiplantae</taxon>
        <taxon>Streptophyta</taxon>
        <taxon>Embryophyta</taxon>
        <taxon>Tracheophyta</taxon>
        <taxon>Spermatophyta</taxon>
        <taxon>Magnoliopsida</taxon>
        <taxon>Liliopsida</taxon>
        <taxon>Poales</taxon>
        <taxon>Poaceae</taxon>
        <taxon>PACMAD clade</taxon>
        <taxon>Panicoideae</taxon>
        <taxon>Panicodae</taxon>
        <taxon>Paniceae</taxon>
        <taxon>Anthephorinae</taxon>
        <taxon>Digitaria</taxon>
    </lineage>
</organism>
<dbReference type="Proteomes" id="UP000636709">
    <property type="component" value="Unassembled WGS sequence"/>
</dbReference>
<reference evidence="2" key="1">
    <citation type="submission" date="2020-07" db="EMBL/GenBank/DDBJ databases">
        <title>Genome sequence and genetic diversity analysis of an under-domesticated orphan crop, white fonio (Digitaria exilis).</title>
        <authorList>
            <person name="Bennetzen J.L."/>
            <person name="Chen S."/>
            <person name="Ma X."/>
            <person name="Wang X."/>
            <person name="Yssel A.E.J."/>
            <person name="Chaluvadi S.R."/>
            <person name="Johnson M."/>
            <person name="Gangashetty P."/>
            <person name="Hamidou F."/>
            <person name="Sanogo M.D."/>
            <person name="Zwaenepoel A."/>
            <person name="Wallace J."/>
            <person name="Van De Peer Y."/>
            <person name="Van Deynze A."/>
        </authorList>
    </citation>
    <scope>NUCLEOTIDE SEQUENCE</scope>
    <source>
        <tissue evidence="2">Leaves</tissue>
    </source>
</reference>
<dbReference type="EMBL" id="JACEFO010002191">
    <property type="protein sequence ID" value="KAF8675239.1"/>
    <property type="molecule type" value="Genomic_DNA"/>
</dbReference>
<evidence type="ECO:0000313" key="2">
    <source>
        <dbReference type="EMBL" id="KAF8675239.1"/>
    </source>
</evidence>
<evidence type="ECO:0000313" key="3">
    <source>
        <dbReference type="Proteomes" id="UP000636709"/>
    </source>
</evidence>
<keyword evidence="1" id="KW-1133">Transmembrane helix</keyword>
<comment type="caution">
    <text evidence="2">The sequence shown here is derived from an EMBL/GenBank/DDBJ whole genome shotgun (WGS) entry which is preliminary data.</text>
</comment>
<dbReference type="AlphaFoldDB" id="A0A835AWG6"/>
<evidence type="ECO:0000256" key="1">
    <source>
        <dbReference type="SAM" id="Phobius"/>
    </source>
</evidence>
<keyword evidence="3" id="KW-1185">Reference proteome</keyword>
<proteinExistence type="predicted"/>